<dbReference type="Gene3D" id="1.10.533.10">
    <property type="entry name" value="Death Domain, Fas"/>
    <property type="match status" value="1"/>
</dbReference>
<dbReference type="HOGENOM" id="CLU_009460_2_1_1"/>
<reference evidence="3" key="3">
    <citation type="submission" date="2015-06" db="UniProtKB">
        <authorList>
            <consortium name="EnsemblMetazoa"/>
        </authorList>
    </citation>
    <scope>IDENTIFICATION</scope>
</reference>
<sequence>MEEIQKELITDNLVPLTRDLDPSQIYTELIAGRVLTFEDKEKISKIDTRKAQSMELISVLLRKGPNAFGVFMDALQCTQFKSLLEVNEVENLCKNPLHLTLLCLLHIETDVRTRTQTELYSEIHDFILRKVIKRMKLTEEDIEHRLLRPLYQLAFEAFENGEDVLHESDFERAGLLSEEVCEVGYLARDILIRGIKQERRYSFTHRTFLEFLAAKHLVLIAAEERLKWLRKYYFRANSNRVEEVQRLRFSLLFRVAENIVAFLFGFLQKHPDVLLQMASTVIDATLDRKFFLPFYNSLSLPDGSLCPPSHVFCRLLCELNTMPLVLVTAIAKRLSLCIEVSVGFNCSDRCIKGMAIMYNIRPLEPISIHLNIHTQQYTQTNVLLLRELANSRNFDPVCIHATDNQHLKSCILALRIGKADSIKNVEIIKSSICKDIAPPALPFGDDLRGILLMKYDKWSTRRFLEIVSKKPLIELGVVDCDLDDRCKRCLSNLLLNRDLQSVILVSKSQHMGRFLGRLTGLDKLQKLHISLKEMDQAERQNLEKIMKNNTLQELGLFHCEYFADLCNILSNHFSRMTALRYFYVVISIDFQPIDRILCNLHLLRLQEFKIQYDRLIPEMCKMLKSLIQLMNFQLTYIHDGTLTEEGFMPLQQFVDQRVGFSCIDHKTFVKKMRLEVK</sequence>
<dbReference type="EMBL" id="AMQN01027104">
    <property type="status" value="NOT_ANNOTATED_CDS"/>
    <property type="molecule type" value="Genomic_DNA"/>
</dbReference>
<dbReference type="SUPFAM" id="SSF47986">
    <property type="entry name" value="DEATH domain"/>
    <property type="match status" value="1"/>
</dbReference>
<dbReference type="OrthoDB" id="10071976at2759"/>
<proteinExistence type="predicted"/>
<evidence type="ECO:0000313" key="2">
    <source>
        <dbReference type="EMBL" id="ELT98336.1"/>
    </source>
</evidence>
<reference evidence="4" key="1">
    <citation type="submission" date="2012-12" db="EMBL/GenBank/DDBJ databases">
        <authorList>
            <person name="Hellsten U."/>
            <person name="Grimwood J."/>
            <person name="Chapman J.A."/>
            <person name="Shapiro H."/>
            <person name="Aerts A."/>
            <person name="Otillar R.P."/>
            <person name="Terry A.Y."/>
            <person name="Boore J.L."/>
            <person name="Simakov O."/>
            <person name="Marletaz F."/>
            <person name="Cho S.-J."/>
            <person name="Edsinger-Gonzales E."/>
            <person name="Havlak P."/>
            <person name="Kuo D.-H."/>
            <person name="Larsson T."/>
            <person name="Lv J."/>
            <person name="Arendt D."/>
            <person name="Savage R."/>
            <person name="Osoegawa K."/>
            <person name="de Jong P."/>
            <person name="Lindberg D.R."/>
            <person name="Seaver E.C."/>
            <person name="Weisblat D.A."/>
            <person name="Putnam N.H."/>
            <person name="Grigoriev I.V."/>
            <person name="Rokhsar D.S."/>
        </authorList>
    </citation>
    <scope>NUCLEOTIDE SEQUENCE</scope>
    <source>
        <strain evidence="4">I ESC-2004</strain>
    </source>
</reference>
<dbReference type="Pfam" id="PF00619">
    <property type="entry name" value="CARD"/>
    <property type="match status" value="1"/>
</dbReference>
<dbReference type="EnsemblMetazoa" id="CapteT205618">
    <property type="protein sequence ID" value="CapteP205618"/>
    <property type="gene ID" value="CapteG205618"/>
</dbReference>
<dbReference type="AlphaFoldDB" id="R7U3V0"/>
<dbReference type="SUPFAM" id="SSF52047">
    <property type="entry name" value="RNI-like"/>
    <property type="match status" value="1"/>
</dbReference>
<accession>R7U3V0</accession>
<evidence type="ECO:0000313" key="4">
    <source>
        <dbReference type="Proteomes" id="UP000014760"/>
    </source>
</evidence>
<gene>
    <name evidence="2" type="ORF">CAPTEDRAFT_205618</name>
</gene>
<dbReference type="Proteomes" id="UP000014760">
    <property type="component" value="Unassembled WGS sequence"/>
</dbReference>
<evidence type="ECO:0000259" key="1">
    <source>
        <dbReference type="PROSITE" id="PS50209"/>
    </source>
</evidence>
<dbReference type="PANTHER" id="PTHR46844">
    <property type="entry name" value="SLR5058 PROTEIN"/>
    <property type="match status" value="1"/>
</dbReference>
<dbReference type="EMBL" id="AMQN01027103">
    <property type="status" value="NOT_ANNOTATED_CDS"/>
    <property type="molecule type" value="Genomic_DNA"/>
</dbReference>
<dbReference type="EMBL" id="KB308016">
    <property type="protein sequence ID" value="ELT98336.1"/>
    <property type="molecule type" value="Genomic_DNA"/>
</dbReference>
<feature type="domain" description="CARD" evidence="1">
    <location>
        <begin position="1"/>
        <end position="76"/>
    </location>
</feature>
<dbReference type="EMBL" id="AMQN01027105">
    <property type="status" value="NOT_ANNOTATED_CDS"/>
    <property type="molecule type" value="Genomic_DNA"/>
</dbReference>
<dbReference type="InterPro" id="IPR001315">
    <property type="entry name" value="CARD"/>
</dbReference>
<dbReference type="SMART" id="SM00114">
    <property type="entry name" value="CARD"/>
    <property type="match status" value="1"/>
</dbReference>
<keyword evidence="4" id="KW-1185">Reference proteome</keyword>
<dbReference type="PROSITE" id="PS50209">
    <property type="entry name" value="CARD"/>
    <property type="match status" value="1"/>
</dbReference>
<dbReference type="PANTHER" id="PTHR46844:SF1">
    <property type="entry name" value="SLR5058 PROTEIN"/>
    <property type="match status" value="1"/>
</dbReference>
<dbReference type="GO" id="GO:0042981">
    <property type="term" value="P:regulation of apoptotic process"/>
    <property type="evidence" value="ECO:0007669"/>
    <property type="project" value="InterPro"/>
</dbReference>
<dbReference type="InterPro" id="IPR011029">
    <property type="entry name" value="DEATH-like_dom_sf"/>
</dbReference>
<name>R7U3V0_CAPTE</name>
<reference evidence="2 4" key="2">
    <citation type="journal article" date="2013" name="Nature">
        <title>Insights into bilaterian evolution from three spiralian genomes.</title>
        <authorList>
            <person name="Simakov O."/>
            <person name="Marletaz F."/>
            <person name="Cho S.J."/>
            <person name="Edsinger-Gonzales E."/>
            <person name="Havlak P."/>
            <person name="Hellsten U."/>
            <person name="Kuo D.H."/>
            <person name="Larsson T."/>
            <person name="Lv J."/>
            <person name="Arendt D."/>
            <person name="Savage R."/>
            <person name="Osoegawa K."/>
            <person name="de Jong P."/>
            <person name="Grimwood J."/>
            <person name="Chapman J.A."/>
            <person name="Shapiro H."/>
            <person name="Aerts A."/>
            <person name="Otillar R.P."/>
            <person name="Terry A.Y."/>
            <person name="Boore J.L."/>
            <person name="Grigoriev I.V."/>
            <person name="Lindberg D.R."/>
            <person name="Seaver E.C."/>
            <person name="Weisblat D.A."/>
            <person name="Putnam N.H."/>
            <person name="Rokhsar D.S."/>
        </authorList>
    </citation>
    <scope>NUCLEOTIDE SEQUENCE</scope>
    <source>
        <strain evidence="2 4">I ESC-2004</strain>
    </source>
</reference>
<evidence type="ECO:0000313" key="3">
    <source>
        <dbReference type="EnsemblMetazoa" id="CapteP205618"/>
    </source>
</evidence>
<organism evidence="2">
    <name type="scientific">Capitella teleta</name>
    <name type="common">Polychaete worm</name>
    <dbReference type="NCBI Taxonomy" id="283909"/>
    <lineage>
        <taxon>Eukaryota</taxon>
        <taxon>Metazoa</taxon>
        <taxon>Spiralia</taxon>
        <taxon>Lophotrochozoa</taxon>
        <taxon>Annelida</taxon>
        <taxon>Polychaeta</taxon>
        <taxon>Sedentaria</taxon>
        <taxon>Scolecida</taxon>
        <taxon>Capitellidae</taxon>
        <taxon>Capitella</taxon>
    </lineage>
</organism>
<dbReference type="CDD" id="cd01671">
    <property type="entry name" value="CARD"/>
    <property type="match status" value="1"/>
</dbReference>
<protein>
    <recommendedName>
        <fullName evidence="1">CARD domain-containing protein</fullName>
    </recommendedName>
</protein>